<dbReference type="EMBL" id="AAQR03118912">
    <property type="status" value="NOT_ANNOTATED_CDS"/>
    <property type="molecule type" value="Genomic_DNA"/>
</dbReference>
<dbReference type="Ensembl" id="ENSOGAT00000033556.1">
    <property type="protein sequence ID" value="ENSOGAP00000020681.1"/>
    <property type="gene ID" value="ENSOGAG00000026354.1"/>
</dbReference>
<dbReference type="InParanoid" id="H0XX38"/>
<dbReference type="Proteomes" id="UP000005225">
    <property type="component" value="Unassembled WGS sequence"/>
</dbReference>
<evidence type="ECO:0000313" key="2">
    <source>
        <dbReference type="Proteomes" id="UP000005225"/>
    </source>
</evidence>
<proteinExistence type="predicted"/>
<reference evidence="1" key="3">
    <citation type="submission" date="2025-09" db="UniProtKB">
        <authorList>
            <consortium name="Ensembl"/>
        </authorList>
    </citation>
    <scope>IDENTIFICATION</scope>
</reference>
<reference evidence="2" key="1">
    <citation type="submission" date="2011-03" db="EMBL/GenBank/DDBJ databases">
        <title>Version 3 of the genome sequence of Otolemur garnettii (Bushbaby).</title>
        <authorList>
            <consortium name="The Broad Institute Genome Sequencing Platform"/>
            <person name="Di Palma F."/>
            <person name="Johnson J."/>
            <person name="Lander E.S."/>
            <person name="Lindblad-Toh K."/>
            <person name="Jaffe D.B."/>
            <person name="Gnerre S."/>
            <person name="MacCallum I."/>
            <person name="Przybylski D."/>
            <person name="Ribeiro F.J."/>
            <person name="Burton J.N."/>
            <person name="Walker B.J."/>
            <person name="Sharpe T."/>
            <person name="Hall G."/>
        </authorList>
    </citation>
    <scope>NUCLEOTIDE SEQUENCE [LARGE SCALE GENOMIC DNA]</scope>
</reference>
<dbReference type="HOGENOM" id="CLU_3147044_0_0_1"/>
<evidence type="ECO:0000313" key="1">
    <source>
        <dbReference type="Ensembl" id="ENSOGAP00000020681.1"/>
    </source>
</evidence>
<organism evidence="1 2">
    <name type="scientific">Otolemur garnettii</name>
    <name type="common">Small-eared galago</name>
    <name type="synonym">Garnett's greater bushbaby</name>
    <dbReference type="NCBI Taxonomy" id="30611"/>
    <lineage>
        <taxon>Eukaryota</taxon>
        <taxon>Metazoa</taxon>
        <taxon>Chordata</taxon>
        <taxon>Craniata</taxon>
        <taxon>Vertebrata</taxon>
        <taxon>Euteleostomi</taxon>
        <taxon>Mammalia</taxon>
        <taxon>Eutheria</taxon>
        <taxon>Euarchontoglires</taxon>
        <taxon>Primates</taxon>
        <taxon>Strepsirrhini</taxon>
        <taxon>Lorisiformes</taxon>
        <taxon>Galagidae</taxon>
        <taxon>Otolemur</taxon>
    </lineage>
</organism>
<protein>
    <submittedName>
        <fullName evidence="1">Uncharacterized protein</fullName>
    </submittedName>
</protein>
<name>H0XX38_OTOGA</name>
<sequence>FITMCLSFPLPSVTEQTIRASDCPGEPSCWEGEDNISFKPEEGRKQGPL</sequence>
<accession>H0XX38</accession>
<reference evidence="1" key="2">
    <citation type="submission" date="2025-08" db="UniProtKB">
        <authorList>
            <consortium name="Ensembl"/>
        </authorList>
    </citation>
    <scope>IDENTIFICATION</scope>
</reference>
<keyword evidence="2" id="KW-1185">Reference proteome</keyword>
<dbReference type="AlphaFoldDB" id="H0XX38"/>